<keyword evidence="2" id="KW-0472">Membrane</keyword>
<dbReference type="STRING" id="398512.Bccel_4583"/>
<name>A0A0L6JUB4_9FIRM</name>
<reference evidence="7" key="1">
    <citation type="submission" date="2015-07" db="EMBL/GenBank/DDBJ databases">
        <title>Near-Complete Genome Sequence of the Cellulolytic Bacterium Bacteroides (Pseudobacteroides) cellulosolvens ATCC 35603.</title>
        <authorList>
            <person name="Dassa B."/>
            <person name="Utturkar S.M."/>
            <person name="Klingeman D.M."/>
            <person name="Hurt R.A."/>
            <person name="Keller M."/>
            <person name="Xu J."/>
            <person name="Reddy Y.H.K."/>
            <person name="Borovok I."/>
            <person name="Grinberg I.R."/>
            <person name="Lamed R."/>
            <person name="Zhivin O."/>
            <person name="Bayer E.A."/>
            <person name="Brown S.D."/>
        </authorList>
    </citation>
    <scope>NUCLEOTIDE SEQUENCE [LARGE SCALE GENOMIC DNA]</scope>
    <source>
        <strain evidence="7">DSM 2933</strain>
    </source>
</reference>
<evidence type="ECO:0000313" key="7">
    <source>
        <dbReference type="Proteomes" id="UP000036923"/>
    </source>
</evidence>
<comment type="subcellular location">
    <subcellularLocation>
        <location evidence="1">Membrane</location>
    </subcellularLocation>
</comment>
<accession>A0A0L6JUB4</accession>
<dbReference type="PANTHER" id="PTHR46825">
    <property type="entry name" value="D-ALANYL-D-ALANINE-CARBOXYPEPTIDASE/ENDOPEPTIDASE AMPH"/>
    <property type="match status" value="1"/>
</dbReference>
<proteinExistence type="predicted"/>
<dbReference type="Pfam" id="PF00144">
    <property type="entry name" value="Beta-lactamase"/>
    <property type="match status" value="1"/>
</dbReference>
<comment type="caution">
    <text evidence="6">The sequence shown here is derived from an EMBL/GenBank/DDBJ whole genome shotgun (WGS) entry which is preliminary data.</text>
</comment>
<organism evidence="6 7">
    <name type="scientific">Pseudobacteroides cellulosolvens ATCC 35603 = DSM 2933</name>
    <dbReference type="NCBI Taxonomy" id="398512"/>
    <lineage>
        <taxon>Bacteria</taxon>
        <taxon>Bacillati</taxon>
        <taxon>Bacillota</taxon>
        <taxon>Clostridia</taxon>
        <taxon>Eubacteriales</taxon>
        <taxon>Oscillospiraceae</taxon>
        <taxon>Pseudobacteroides</taxon>
    </lineage>
</organism>
<dbReference type="OrthoDB" id="9797709at2"/>
<sequence precursor="true">MFKRLTALLVAGVMVLGIPIAAGASRNKAGKNSKFHISETERFKEYARISSFNKIMDKRRNSKSKDEREIKMNIEKYLNAAAQNSNFHGTVLVEKAGKVILAKGYGMANYENSIPNTTSTRFAIGSMTKQFTAMAIMQLLERGKLKLDDKLIKYFPDFPRGEEITIHHLLTHTSGIANYTNLAEYWALDPENVSEDIILNLFKNKPLEFNPGENWNYSNSGYFLLGVIVEKITGKSLDSYWHKNIFEPLKMKNTGILYKKGKKMIDTVGYVGYLDIQPIDDLLTFKTTYGAGCLYSTVGDMFIWDRALYTCKLASKKTMDMIFSPQVDTKAIGYYGYGWVIQGEGKDKEIFHDGALLGFSSIISRYVERNTGIIILTNNNSNGSGIFKIKSDINSILLGKEVDLPVEKKAITLDAEIIDGLVGNYEIAPGLYCIITREENHVYAQITGQEKIEVFPESDTKFFYRIVDAQITFVKDTNDRLEGLIINQNGASIQAKRIEDDGGQVLQQAA</sequence>
<gene>
    <name evidence="6" type="ORF">Bccel_4583</name>
</gene>
<dbReference type="Proteomes" id="UP000036923">
    <property type="component" value="Unassembled WGS sequence"/>
</dbReference>
<evidence type="ECO:0000313" key="6">
    <source>
        <dbReference type="EMBL" id="KNY29309.1"/>
    </source>
</evidence>
<dbReference type="InterPro" id="IPR012338">
    <property type="entry name" value="Beta-lactam/transpept-like"/>
</dbReference>
<dbReference type="eggNOG" id="COG1680">
    <property type="taxonomic scope" value="Bacteria"/>
</dbReference>
<feature type="domain" description="Peptidase S12 Pab87-related C-terminal" evidence="5">
    <location>
        <begin position="408"/>
        <end position="487"/>
    </location>
</feature>
<dbReference type="PANTHER" id="PTHR46825:SF11">
    <property type="entry name" value="PENICILLIN-BINDING PROTEIN 4"/>
    <property type="match status" value="1"/>
</dbReference>
<dbReference type="EMBL" id="LGTC01000001">
    <property type="protein sequence ID" value="KNY29309.1"/>
    <property type="molecule type" value="Genomic_DNA"/>
</dbReference>
<protein>
    <submittedName>
        <fullName evidence="6">Beta-lactamase</fullName>
    </submittedName>
</protein>
<evidence type="ECO:0000256" key="3">
    <source>
        <dbReference type="SAM" id="SignalP"/>
    </source>
</evidence>
<keyword evidence="7" id="KW-1185">Reference proteome</keyword>
<dbReference type="InterPro" id="IPR001466">
    <property type="entry name" value="Beta-lactam-related"/>
</dbReference>
<dbReference type="GO" id="GO:0016020">
    <property type="term" value="C:membrane"/>
    <property type="evidence" value="ECO:0007669"/>
    <property type="project" value="UniProtKB-SubCell"/>
</dbReference>
<dbReference type="Pfam" id="PF11954">
    <property type="entry name" value="DUF3471"/>
    <property type="match status" value="1"/>
</dbReference>
<dbReference type="Gene3D" id="3.40.710.10">
    <property type="entry name" value="DD-peptidase/beta-lactamase superfamily"/>
    <property type="match status" value="1"/>
</dbReference>
<evidence type="ECO:0000256" key="1">
    <source>
        <dbReference type="ARBA" id="ARBA00004370"/>
    </source>
</evidence>
<dbReference type="AlphaFoldDB" id="A0A0L6JUB4"/>
<evidence type="ECO:0000259" key="5">
    <source>
        <dbReference type="Pfam" id="PF11954"/>
    </source>
</evidence>
<dbReference type="InterPro" id="IPR021860">
    <property type="entry name" value="Peptidase_S12_Pab87-rel_C"/>
</dbReference>
<dbReference type="SUPFAM" id="SSF56601">
    <property type="entry name" value="beta-lactamase/transpeptidase-like"/>
    <property type="match status" value="1"/>
</dbReference>
<keyword evidence="3" id="KW-0732">Signal</keyword>
<dbReference type="RefSeq" id="WP_050753730.1">
    <property type="nucleotide sequence ID" value="NZ_JQKC01000001.1"/>
</dbReference>
<feature type="signal peptide" evidence="3">
    <location>
        <begin position="1"/>
        <end position="24"/>
    </location>
</feature>
<feature type="chain" id="PRO_5039207118" evidence="3">
    <location>
        <begin position="25"/>
        <end position="510"/>
    </location>
</feature>
<evidence type="ECO:0000256" key="2">
    <source>
        <dbReference type="ARBA" id="ARBA00023136"/>
    </source>
</evidence>
<dbReference type="InterPro" id="IPR050491">
    <property type="entry name" value="AmpC-like"/>
</dbReference>
<evidence type="ECO:0000259" key="4">
    <source>
        <dbReference type="Pfam" id="PF00144"/>
    </source>
</evidence>
<dbReference type="PATRIC" id="fig|398512.5.peg.4802"/>
<feature type="domain" description="Beta-lactamase-related" evidence="4">
    <location>
        <begin position="91"/>
        <end position="382"/>
    </location>
</feature>